<organism evidence="2 3">
    <name type="scientific">Kluyvera cryocrescens</name>
    <name type="common">Kluyvera citrophila</name>
    <dbReference type="NCBI Taxonomy" id="580"/>
    <lineage>
        <taxon>Bacteria</taxon>
        <taxon>Pseudomonadati</taxon>
        <taxon>Pseudomonadota</taxon>
        <taxon>Gammaproteobacteria</taxon>
        <taxon>Enterobacterales</taxon>
        <taxon>Enterobacteriaceae</taxon>
        <taxon>Kluyvera</taxon>
    </lineage>
</organism>
<dbReference type="PANTHER" id="PTHR21581">
    <property type="entry name" value="D-ALANYL-D-ALANINE CARBOXYPEPTIDASE"/>
    <property type="match status" value="1"/>
</dbReference>
<name>A0AAW9CE62_KLUCR</name>
<evidence type="ECO:0000313" key="3">
    <source>
        <dbReference type="Proteomes" id="UP001276300"/>
    </source>
</evidence>
<dbReference type="RefSeq" id="WP_318243067.1">
    <property type="nucleotide sequence ID" value="NZ_JAUEQX010000019.1"/>
</dbReference>
<dbReference type="Proteomes" id="UP001276300">
    <property type="component" value="Unassembled WGS sequence"/>
</dbReference>
<dbReference type="Pfam" id="PF00768">
    <property type="entry name" value="Peptidase_S11"/>
    <property type="match status" value="1"/>
</dbReference>
<dbReference type="Gene3D" id="3.40.710.10">
    <property type="entry name" value="DD-peptidase/beta-lactamase superfamily"/>
    <property type="match status" value="1"/>
</dbReference>
<dbReference type="SUPFAM" id="SSF56601">
    <property type="entry name" value="beta-lactamase/transpeptidase-like"/>
    <property type="match status" value="1"/>
</dbReference>
<accession>A0AAW9CE62</accession>
<feature type="domain" description="Peptidase S11 D-alanyl-D-alanine carboxypeptidase A N-terminal" evidence="1">
    <location>
        <begin position="32"/>
        <end position="249"/>
    </location>
</feature>
<reference evidence="2" key="1">
    <citation type="journal article" date="2023" name="J Glob Antimicrob Resist">
        <title>Emergence of NDM-1 and KPC-3 carbapenemases in Kluyvera cryocrescens: Investigating genetic heterogeneity and acquisition routes of blaNDM-1 in Enterobacterales species in Portugal.</title>
        <authorList>
            <person name="Loiodice M."/>
            <person name="Ribeiro M."/>
            <person name="Peixe L."/>
            <person name="Novais A."/>
        </authorList>
    </citation>
    <scope>NUCLEOTIDE SEQUENCE</scope>
    <source>
        <strain evidence="2">K629</strain>
    </source>
</reference>
<keyword evidence="2" id="KW-0378">Hydrolase</keyword>
<evidence type="ECO:0000259" key="1">
    <source>
        <dbReference type="Pfam" id="PF00768"/>
    </source>
</evidence>
<dbReference type="PANTHER" id="PTHR21581:SF26">
    <property type="entry name" value="D-ALANYL-D-ALANINE ENDOPEPTIDASE"/>
    <property type="match status" value="1"/>
</dbReference>
<protein>
    <submittedName>
        <fullName evidence="2">Serine hydrolase</fullName>
    </submittedName>
</protein>
<dbReference type="InterPro" id="IPR001967">
    <property type="entry name" value="Peptidase_S11_N"/>
</dbReference>
<dbReference type="GO" id="GO:0006508">
    <property type="term" value="P:proteolysis"/>
    <property type="evidence" value="ECO:0007669"/>
    <property type="project" value="InterPro"/>
</dbReference>
<dbReference type="GO" id="GO:0009002">
    <property type="term" value="F:serine-type D-Ala-D-Ala carboxypeptidase activity"/>
    <property type="evidence" value="ECO:0007669"/>
    <property type="project" value="InterPro"/>
</dbReference>
<proteinExistence type="predicted"/>
<dbReference type="InterPro" id="IPR012338">
    <property type="entry name" value="Beta-lactam/transpept-like"/>
</dbReference>
<gene>
    <name evidence="2" type="ORF">QWU01_20845</name>
</gene>
<dbReference type="AlphaFoldDB" id="A0AAW9CE62"/>
<comment type="caution">
    <text evidence="2">The sequence shown here is derived from an EMBL/GenBank/DDBJ whole genome shotgun (WGS) entry which is preliminary data.</text>
</comment>
<sequence>MSVLWRDSLGETLSARSACCYLATSVSEPLFLHNERLSVAPASLTKVLAAITALQIQPDITLKLIMREGEETPGSGNNLMPGDTLTLWDALHNMLIPSSNVSATIVARTMGERLLALEGGEGDPRQRFVQQMNRVAMSLGMFRSRFINAHGLAARGRVTCARDIARLGLAALHYPAITDIWGKRRYTLSLEGSNPRQKRIISSLTFVETIGAEVLGGKTGTLGAALNHLLVYTRAPGGADLISVVLHASSNEGRYADMKTMLTAVHNGYRWPQCAPTLIEQLTQ</sequence>
<evidence type="ECO:0000313" key="2">
    <source>
        <dbReference type="EMBL" id="MDW3779257.1"/>
    </source>
</evidence>
<dbReference type="EMBL" id="JAUEQX010000019">
    <property type="protein sequence ID" value="MDW3779257.1"/>
    <property type="molecule type" value="Genomic_DNA"/>
</dbReference>